<dbReference type="PANTHER" id="PTHR43026:SF1">
    <property type="entry name" value="2-HYDROXYACID DEHYDROGENASE HOMOLOG 1-RELATED"/>
    <property type="match status" value="1"/>
</dbReference>
<dbReference type="Pfam" id="PF02826">
    <property type="entry name" value="2-Hacid_dh_C"/>
    <property type="match status" value="1"/>
</dbReference>
<accession>A0A1F5KH82</accession>
<reference evidence="7 8" key="1">
    <citation type="journal article" date="2016" name="Nat. Commun.">
        <title>Thousands of microbial genomes shed light on interconnected biogeochemical processes in an aquifer system.</title>
        <authorList>
            <person name="Anantharaman K."/>
            <person name="Brown C.T."/>
            <person name="Hug L.A."/>
            <person name="Sharon I."/>
            <person name="Castelle C.J."/>
            <person name="Probst A.J."/>
            <person name="Thomas B.C."/>
            <person name="Singh A."/>
            <person name="Wilkins M.J."/>
            <person name="Karaoz U."/>
            <person name="Brodie E.L."/>
            <person name="Williams K.H."/>
            <person name="Hubbard S.S."/>
            <person name="Banfield J.F."/>
        </authorList>
    </citation>
    <scope>NUCLEOTIDE SEQUENCE [LARGE SCALE GENOMIC DNA]</scope>
</reference>
<dbReference type="GO" id="GO:0004617">
    <property type="term" value="F:phosphoglycerate dehydrogenase activity"/>
    <property type="evidence" value="ECO:0007669"/>
    <property type="project" value="UniProtKB-ARBA"/>
</dbReference>
<proteinExistence type="inferred from homology"/>
<dbReference type="InterPro" id="IPR029752">
    <property type="entry name" value="D-isomer_DH_CS1"/>
</dbReference>
<dbReference type="SUPFAM" id="SSF51735">
    <property type="entry name" value="NAD(P)-binding Rossmann-fold domains"/>
    <property type="match status" value="1"/>
</dbReference>
<dbReference type="EMBL" id="MFDD01000013">
    <property type="protein sequence ID" value="OGE40248.1"/>
    <property type="molecule type" value="Genomic_DNA"/>
</dbReference>
<dbReference type="Pfam" id="PF00389">
    <property type="entry name" value="2-Hacid_dh"/>
    <property type="match status" value="1"/>
</dbReference>
<keyword evidence="2 4" id="KW-0560">Oxidoreductase</keyword>
<comment type="similarity">
    <text evidence="1 4">Belongs to the D-isomer specific 2-hydroxyacid dehydrogenase family.</text>
</comment>
<dbReference type="PROSITE" id="PS00065">
    <property type="entry name" value="D_2_HYDROXYACID_DH_1"/>
    <property type="match status" value="1"/>
</dbReference>
<dbReference type="SUPFAM" id="SSF52283">
    <property type="entry name" value="Formate/glycerate dehydrogenase catalytic domain-like"/>
    <property type="match status" value="1"/>
</dbReference>
<dbReference type="Gene3D" id="3.40.50.720">
    <property type="entry name" value="NAD(P)-binding Rossmann-like Domain"/>
    <property type="match status" value="2"/>
</dbReference>
<dbReference type="PANTHER" id="PTHR43026">
    <property type="entry name" value="2-HYDROXYACID DEHYDROGENASE HOMOLOG 1-RELATED"/>
    <property type="match status" value="1"/>
</dbReference>
<dbReference type="AlphaFoldDB" id="A0A1F5KH82"/>
<evidence type="ECO:0008006" key="9">
    <source>
        <dbReference type="Google" id="ProtNLM"/>
    </source>
</evidence>
<protein>
    <recommendedName>
        <fullName evidence="9">Hydroxyacid dehydrogenase</fullName>
    </recommendedName>
</protein>
<evidence type="ECO:0000256" key="4">
    <source>
        <dbReference type="RuleBase" id="RU003719"/>
    </source>
</evidence>
<dbReference type="FunFam" id="3.40.50.720:FF:000041">
    <property type="entry name" value="D-3-phosphoglycerate dehydrogenase"/>
    <property type="match status" value="1"/>
</dbReference>
<evidence type="ECO:0000313" key="8">
    <source>
        <dbReference type="Proteomes" id="UP000177328"/>
    </source>
</evidence>
<name>A0A1F5KH82_9BACT</name>
<feature type="domain" description="D-isomer specific 2-hydroxyacid dehydrogenase NAD-binding" evidence="6">
    <location>
        <begin position="107"/>
        <end position="301"/>
    </location>
</feature>
<dbReference type="PROSITE" id="PS00670">
    <property type="entry name" value="D_2_HYDROXYACID_DH_2"/>
    <property type="match status" value="1"/>
</dbReference>
<dbReference type="InterPro" id="IPR036291">
    <property type="entry name" value="NAD(P)-bd_dom_sf"/>
</dbReference>
<dbReference type="GO" id="GO:0006564">
    <property type="term" value="P:L-serine biosynthetic process"/>
    <property type="evidence" value="ECO:0007669"/>
    <property type="project" value="UniProtKB-ARBA"/>
</dbReference>
<organism evidence="7 8">
    <name type="scientific">Candidatus Daviesbacteria bacterium RIFCSPHIGHO2_02_FULL_43_12</name>
    <dbReference type="NCBI Taxonomy" id="1797776"/>
    <lineage>
        <taxon>Bacteria</taxon>
        <taxon>Candidatus Daviesiibacteriota</taxon>
    </lineage>
</organism>
<evidence type="ECO:0000259" key="6">
    <source>
        <dbReference type="Pfam" id="PF02826"/>
    </source>
</evidence>
<dbReference type="InterPro" id="IPR006139">
    <property type="entry name" value="D-isomer_2_OHA_DH_cat_dom"/>
</dbReference>
<evidence type="ECO:0000313" key="7">
    <source>
        <dbReference type="EMBL" id="OGE40248.1"/>
    </source>
</evidence>
<gene>
    <name evidence="7" type="ORF">A3D25_05210</name>
</gene>
<dbReference type="InterPro" id="IPR029753">
    <property type="entry name" value="D-isomer_DH_CS"/>
</dbReference>
<evidence type="ECO:0000256" key="3">
    <source>
        <dbReference type="ARBA" id="ARBA00023027"/>
    </source>
</evidence>
<feature type="domain" description="D-isomer specific 2-hydroxyacid dehydrogenase catalytic" evidence="5">
    <location>
        <begin position="10"/>
        <end position="331"/>
    </location>
</feature>
<dbReference type="GO" id="GO:0008720">
    <property type="term" value="F:D-lactate dehydrogenase (NAD+) activity"/>
    <property type="evidence" value="ECO:0007669"/>
    <property type="project" value="TreeGrafter"/>
</dbReference>
<comment type="caution">
    <text evidence="7">The sequence shown here is derived from an EMBL/GenBank/DDBJ whole genome shotgun (WGS) entry which is preliminary data.</text>
</comment>
<dbReference type="PROSITE" id="PS00671">
    <property type="entry name" value="D_2_HYDROXYACID_DH_3"/>
    <property type="match status" value="1"/>
</dbReference>
<dbReference type="GO" id="GO:0051287">
    <property type="term" value="F:NAD binding"/>
    <property type="evidence" value="ECO:0007669"/>
    <property type="project" value="InterPro"/>
</dbReference>
<dbReference type="GO" id="GO:0047545">
    <property type="term" value="F:(S)-2-hydroxyglutarate dehydrogenase activity"/>
    <property type="evidence" value="ECO:0007669"/>
    <property type="project" value="UniProtKB-ARBA"/>
</dbReference>
<dbReference type="Proteomes" id="UP000177328">
    <property type="component" value="Unassembled WGS sequence"/>
</dbReference>
<evidence type="ECO:0000256" key="2">
    <source>
        <dbReference type="ARBA" id="ARBA00023002"/>
    </source>
</evidence>
<dbReference type="InterPro" id="IPR058205">
    <property type="entry name" value="D-LDH-like"/>
</dbReference>
<keyword evidence="3" id="KW-0520">NAD</keyword>
<sequence>MKIAFFGLKEQEKQEYFLNSLIEHQVIFFDQDLNEETLPKDSSVEIISVFVQSKITARVIDAFPNLKMIAVRATGFDNIDIKYAQKKNIIVSNVPTYGSHTVAEFTFGLILSLSRKIPQALTKVKTKLKFERGGLRGFDLYGKTLGILGTGKIGANVAKIAKGFGMIILAYDLYPSKQLAKTFEFQYVSLMQLLKESDIVTIHVPATKQTRHLINKSNIFQLKKGAFIINTARGDVVEGEALHQAIASGHLGGAGLDVLEAETNLQGDHKKQKPDPSIKKTVLADNLLIKDPKVIVTPHIAFYTTEAEQAIIQTTVENIQGFIEGSSKNVVS</sequence>
<evidence type="ECO:0000256" key="1">
    <source>
        <dbReference type="ARBA" id="ARBA00005854"/>
    </source>
</evidence>
<dbReference type="InterPro" id="IPR006140">
    <property type="entry name" value="D-isomer_DH_NAD-bd"/>
</dbReference>
<evidence type="ECO:0000259" key="5">
    <source>
        <dbReference type="Pfam" id="PF00389"/>
    </source>
</evidence>